<evidence type="ECO:0000313" key="7">
    <source>
        <dbReference type="Proteomes" id="UP000365807"/>
    </source>
</evidence>
<feature type="signal peptide" evidence="1">
    <location>
        <begin position="1"/>
        <end position="22"/>
    </location>
</feature>
<dbReference type="Proteomes" id="UP000361993">
    <property type="component" value="Unassembled WGS sequence"/>
</dbReference>
<proteinExistence type="predicted"/>
<reference evidence="5 9" key="2">
    <citation type="submission" date="2018-08" db="EMBL/GenBank/DDBJ databases">
        <authorList>
            <consortium name="NARMS: The National Antimicrobial Resistance Monitoring System"/>
        </authorList>
    </citation>
    <scope>NUCLEOTIDE SEQUENCE [LARGE SCALE GENOMIC DNA]</scope>
    <source>
        <strain evidence="5 9">CVM N17C171</strain>
        <strain evidence="3 7">FSIS11807978</strain>
        <strain evidence="4 8">FSIS1711007</strain>
    </source>
</reference>
<evidence type="ECO:0000313" key="8">
    <source>
        <dbReference type="Proteomes" id="UP000409545"/>
    </source>
</evidence>
<evidence type="ECO:0000313" key="3">
    <source>
        <dbReference type="EMBL" id="EAK4357462.1"/>
    </source>
</evidence>
<gene>
    <name evidence="4" type="ORF">B9Q54_08975</name>
    <name evidence="3" type="ORF">C6T04_00740</name>
    <name evidence="2" type="ORF">CJD00_08475</name>
    <name evidence="5" type="ORF">DYU70_01260</name>
</gene>
<dbReference type="EMBL" id="AACGFG010000001">
    <property type="protein sequence ID" value="EAK4357462.1"/>
    <property type="molecule type" value="Genomic_DNA"/>
</dbReference>
<feature type="chain" id="PRO_5041551463" description="Periplasmic protein" evidence="1">
    <location>
        <begin position="23"/>
        <end position="190"/>
    </location>
</feature>
<evidence type="ECO:0000313" key="9">
    <source>
        <dbReference type="Proteomes" id="UP000411403"/>
    </source>
</evidence>
<dbReference type="EMBL" id="AACDUL010000019">
    <property type="protein sequence ID" value="EAK1510282.1"/>
    <property type="molecule type" value="Genomic_DNA"/>
</dbReference>
<dbReference type="RefSeq" id="WP_002778989.1">
    <property type="nucleotide sequence ID" value="NZ_AANHVQ020000008.1"/>
</dbReference>
<dbReference type="Proteomes" id="UP000409545">
    <property type="component" value="Unassembled WGS sequence"/>
</dbReference>
<evidence type="ECO:0000256" key="1">
    <source>
        <dbReference type="SAM" id="SignalP"/>
    </source>
</evidence>
<keyword evidence="1" id="KW-0732">Signal</keyword>
<dbReference type="EMBL" id="AACSIE010000001">
    <property type="protein sequence ID" value="EAL9203805.1"/>
    <property type="molecule type" value="Genomic_DNA"/>
</dbReference>
<reference evidence="2 6" key="1">
    <citation type="submission" date="2018-05" db="EMBL/GenBank/DDBJ databases">
        <authorList>
            <consortium name="GenomeTrakr network: Whole genome sequencing for foodborne pathogen traceback"/>
        </authorList>
    </citation>
    <scope>NUCLEOTIDE SEQUENCE [LARGE SCALE GENOMIC DNA]</scope>
    <source>
        <strain evidence="2 6">NC_C6016</strain>
    </source>
</reference>
<dbReference type="AlphaFoldDB" id="A0A5T1JQX9"/>
<sequence>MKKMFYGIAASLILATSLSAVSFNQDSLKVSFEGYKTEDMVGVGGEFKDVKYKFSKNTSTLASYLKGARAVVNPSSVFMGEGNEIITDNLAKVFFPSLLGNSDIKVVFKDVVAGENKGVISARVTIDKKSTLVPLSYTIENNKFVAKGQLDLHAFKNSSQALKALSDVAPGHGGISWPLVDIVFSADVVQ</sequence>
<evidence type="ECO:0000313" key="2">
    <source>
        <dbReference type="EMBL" id="EAK1510282.1"/>
    </source>
</evidence>
<accession>A0A5T1JQX9</accession>
<evidence type="ECO:0000313" key="6">
    <source>
        <dbReference type="Proteomes" id="UP000361993"/>
    </source>
</evidence>
<dbReference type="Proteomes" id="UP000411403">
    <property type="component" value="Unassembled WGS sequence"/>
</dbReference>
<dbReference type="Proteomes" id="UP000365807">
    <property type="component" value="Unassembled WGS sequence"/>
</dbReference>
<organism evidence="2 6">
    <name type="scientific">Campylobacter coli</name>
    <dbReference type="NCBI Taxonomy" id="195"/>
    <lineage>
        <taxon>Bacteria</taxon>
        <taxon>Pseudomonadati</taxon>
        <taxon>Campylobacterota</taxon>
        <taxon>Epsilonproteobacteria</taxon>
        <taxon>Campylobacterales</taxon>
        <taxon>Campylobacteraceae</taxon>
        <taxon>Campylobacter</taxon>
    </lineage>
</organism>
<name>A0A5T1JQX9_CAMCO</name>
<evidence type="ECO:0000313" key="5">
    <source>
        <dbReference type="EMBL" id="EAL9203805.1"/>
    </source>
</evidence>
<evidence type="ECO:0008006" key="10">
    <source>
        <dbReference type="Google" id="ProtNLM"/>
    </source>
</evidence>
<dbReference type="EMBL" id="AACGUZ010000024">
    <property type="protein sequence ID" value="EAK5104389.1"/>
    <property type="molecule type" value="Genomic_DNA"/>
</dbReference>
<protein>
    <recommendedName>
        <fullName evidence="10">Periplasmic protein</fullName>
    </recommendedName>
</protein>
<evidence type="ECO:0000313" key="4">
    <source>
        <dbReference type="EMBL" id="EAK5104389.1"/>
    </source>
</evidence>
<comment type="caution">
    <text evidence="2">The sequence shown here is derived from an EMBL/GenBank/DDBJ whole genome shotgun (WGS) entry which is preliminary data.</text>
</comment>